<dbReference type="EMBL" id="AAAGZE010000077">
    <property type="protein sequence ID" value="EAC1534579.1"/>
    <property type="molecule type" value="Genomic_DNA"/>
</dbReference>
<evidence type="ECO:0000313" key="2">
    <source>
        <dbReference type="EMBL" id="EAC1534579.1"/>
    </source>
</evidence>
<gene>
    <name evidence="2" type="ORF">D9J61_21535</name>
</gene>
<name>A0A7H4YNC5_ECOLX</name>
<feature type="region of interest" description="Disordered" evidence="1">
    <location>
        <begin position="42"/>
        <end position="87"/>
    </location>
</feature>
<dbReference type="AlphaFoldDB" id="A0A7H4YNC5"/>
<accession>A0A7H4YNC5</accession>
<evidence type="ECO:0000256" key="1">
    <source>
        <dbReference type="SAM" id="MobiDB-lite"/>
    </source>
</evidence>
<sequence length="87" mass="10032">YVAVTRAKHEAVIYTDDEKKLDKAASREGFKTAALELEQLKRYAKEQQHDAREKGRDKTEPTQEKDNAKRKGKGHDKNNDERAFTSL</sequence>
<evidence type="ECO:0000313" key="3">
    <source>
        <dbReference type="Proteomes" id="UP000382540"/>
    </source>
</evidence>
<organism evidence="2 3">
    <name type="scientific">Escherichia coli</name>
    <dbReference type="NCBI Taxonomy" id="562"/>
    <lineage>
        <taxon>Bacteria</taxon>
        <taxon>Pseudomonadati</taxon>
        <taxon>Pseudomonadota</taxon>
        <taxon>Gammaproteobacteria</taxon>
        <taxon>Enterobacterales</taxon>
        <taxon>Enterobacteriaceae</taxon>
        <taxon>Escherichia</taxon>
    </lineage>
</organism>
<comment type="caution">
    <text evidence="2">The sequence shown here is derived from an EMBL/GenBank/DDBJ whole genome shotgun (WGS) entry which is preliminary data.</text>
</comment>
<proteinExistence type="predicted"/>
<dbReference type="Proteomes" id="UP000382540">
    <property type="component" value="Unassembled WGS sequence"/>
</dbReference>
<reference evidence="2 3" key="1">
    <citation type="submission" date="2018-10" db="EMBL/GenBank/DDBJ databases">
        <authorList>
            <consortium name="NARMS: The National Antimicrobial Resistance Monitoring System"/>
        </authorList>
    </citation>
    <scope>NUCLEOTIDE SEQUENCE [LARGE SCALE GENOMIC DNA]</scope>
    <source>
        <strain evidence="2 3">CVM N17EC1330</strain>
    </source>
</reference>
<feature type="non-terminal residue" evidence="2">
    <location>
        <position position="1"/>
    </location>
</feature>
<protein>
    <submittedName>
        <fullName evidence="2">Uncharacterized protein</fullName>
    </submittedName>
</protein>